<feature type="compositionally biased region" description="Basic residues" evidence="4">
    <location>
        <begin position="41"/>
        <end position="52"/>
    </location>
</feature>
<dbReference type="PANTHER" id="PTHR24171">
    <property type="entry name" value="ANKYRIN REPEAT DOMAIN-CONTAINING PROTEIN 39-RELATED"/>
    <property type="match status" value="1"/>
</dbReference>
<dbReference type="EMBL" id="CAUYUJ010001825">
    <property type="protein sequence ID" value="CAK0797797.1"/>
    <property type="molecule type" value="Genomic_DNA"/>
</dbReference>
<evidence type="ECO:0000256" key="2">
    <source>
        <dbReference type="ARBA" id="ARBA00023043"/>
    </source>
</evidence>
<evidence type="ECO:0000313" key="6">
    <source>
        <dbReference type="Proteomes" id="UP001189429"/>
    </source>
</evidence>
<accession>A0ABN9Q111</accession>
<dbReference type="Gene3D" id="1.25.40.20">
    <property type="entry name" value="Ankyrin repeat-containing domain"/>
    <property type="match status" value="1"/>
</dbReference>
<dbReference type="Pfam" id="PF12796">
    <property type="entry name" value="Ank_2"/>
    <property type="match status" value="1"/>
</dbReference>
<sequence length="173" mass="18564">MGQAMDACSAAHPPCAAAVPRALSACAKGVCDDSDEEGGPRPRRPRPRRQVGCRRPLLRDAEEEEVSPDLRRGATALMVAAQAGSLEDVRGLLDEGADVNARDPVLRWSALHWAARERHAGVCAELLRSNADIAISGVDGKTPVQVAAEQDAEFAKVLEAMVWESAPLFRYVL</sequence>
<protein>
    <submittedName>
        <fullName evidence="5">Uncharacterized protein</fullName>
    </submittedName>
</protein>
<dbReference type="PROSITE" id="PS50088">
    <property type="entry name" value="ANK_REPEAT"/>
    <property type="match status" value="1"/>
</dbReference>
<dbReference type="SMART" id="SM00248">
    <property type="entry name" value="ANK"/>
    <property type="match status" value="3"/>
</dbReference>
<dbReference type="PANTHER" id="PTHR24171:SF8">
    <property type="entry name" value="BRCA1-ASSOCIATED RING DOMAIN PROTEIN 1"/>
    <property type="match status" value="1"/>
</dbReference>
<dbReference type="Proteomes" id="UP001189429">
    <property type="component" value="Unassembled WGS sequence"/>
</dbReference>
<proteinExistence type="predicted"/>
<feature type="region of interest" description="Disordered" evidence="4">
    <location>
        <begin position="30"/>
        <end position="52"/>
    </location>
</feature>
<dbReference type="InterPro" id="IPR036770">
    <property type="entry name" value="Ankyrin_rpt-contain_sf"/>
</dbReference>
<comment type="caution">
    <text evidence="5">The sequence shown here is derived from an EMBL/GenBank/DDBJ whole genome shotgun (WGS) entry which is preliminary data.</text>
</comment>
<keyword evidence="6" id="KW-1185">Reference proteome</keyword>
<evidence type="ECO:0000256" key="4">
    <source>
        <dbReference type="SAM" id="MobiDB-lite"/>
    </source>
</evidence>
<evidence type="ECO:0000256" key="3">
    <source>
        <dbReference type="PROSITE-ProRule" id="PRU00023"/>
    </source>
</evidence>
<keyword evidence="2 3" id="KW-0040">ANK repeat</keyword>
<feature type="repeat" description="ANK" evidence="3">
    <location>
        <begin position="72"/>
        <end position="104"/>
    </location>
</feature>
<dbReference type="InterPro" id="IPR002110">
    <property type="entry name" value="Ankyrin_rpt"/>
</dbReference>
<dbReference type="SUPFAM" id="SSF48403">
    <property type="entry name" value="Ankyrin repeat"/>
    <property type="match status" value="1"/>
</dbReference>
<name>A0ABN9Q111_9DINO</name>
<evidence type="ECO:0000256" key="1">
    <source>
        <dbReference type="ARBA" id="ARBA00022737"/>
    </source>
</evidence>
<gene>
    <name evidence="5" type="ORF">PCOR1329_LOCUS6784</name>
</gene>
<organism evidence="5 6">
    <name type="scientific">Prorocentrum cordatum</name>
    <dbReference type="NCBI Taxonomy" id="2364126"/>
    <lineage>
        <taxon>Eukaryota</taxon>
        <taxon>Sar</taxon>
        <taxon>Alveolata</taxon>
        <taxon>Dinophyceae</taxon>
        <taxon>Prorocentrales</taxon>
        <taxon>Prorocentraceae</taxon>
        <taxon>Prorocentrum</taxon>
    </lineage>
</organism>
<keyword evidence="1" id="KW-0677">Repeat</keyword>
<evidence type="ECO:0000313" key="5">
    <source>
        <dbReference type="EMBL" id="CAK0797797.1"/>
    </source>
</evidence>
<reference evidence="5" key="1">
    <citation type="submission" date="2023-10" db="EMBL/GenBank/DDBJ databases">
        <authorList>
            <person name="Chen Y."/>
            <person name="Shah S."/>
            <person name="Dougan E. K."/>
            <person name="Thang M."/>
            <person name="Chan C."/>
        </authorList>
    </citation>
    <scope>NUCLEOTIDE SEQUENCE [LARGE SCALE GENOMIC DNA]</scope>
</reference>
<dbReference type="PROSITE" id="PS50297">
    <property type="entry name" value="ANK_REP_REGION"/>
    <property type="match status" value="1"/>
</dbReference>